<dbReference type="EMBL" id="JAJSOF020000039">
    <property type="protein sequence ID" value="KAJ4426575.1"/>
    <property type="molecule type" value="Genomic_DNA"/>
</dbReference>
<name>A0ABQ8RY68_PERAM</name>
<proteinExistence type="predicted"/>
<evidence type="ECO:0000259" key="2">
    <source>
        <dbReference type="PROSITE" id="PS51253"/>
    </source>
</evidence>
<gene>
    <name evidence="3" type="ORF">ANN_26373</name>
</gene>
<keyword evidence="1" id="KW-0238">DNA-binding</keyword>
<dbReference type="InterPro" id="IPR006600">
    <property type="entry name" value="HTH_CenpB_DNA-bd_dom"/>
</dbReference>
<dbReference type="PROSITE" id="PS51253">
    <property type="entry name" value="HTH_CENPB"/>
    <property type="match status" value="1"/>
</dbReference>
<comment type="caution">
    <text evidence="3">The sequence shown here is derived from an EMBL/GenBank/DDBJ whole genome shotgun (WGS) entry which is preliminary data.</text>
</comment>
<evidence type="ECO:0000313" key="4">
    <source>
        <dbReference type="Proteomes" id="UP001148838"/>
    </source>
</evidence>
<reference evidence="3 4" key="1">
    <citation type="journal article" date="2022" name="Allergy">
        <title>Genome assembly and annotation of Periplaneta americana reveal a comprehensive cockroach allergen profile.</title>
        <authorList>
            <person name="Wang L."/>
            <person name="Xiong Q."/>
            <person name="Saelim N."/>
            <person name="Wang L."/>
            <person name="Nong W."/>
            <person name="Wan A.T."/>
            <person name="Shi M."/>
            <person name="Liu X."/>
            <person name="Cao Q."/>
            <person name="Hui J.H.L."/>
            <person name="Sookrung N."/>
            <person name="Leung T.F."/>
            <person name="Tungtrongchitr A."/>
            <person name="Tsui S.K.W."/>
        </authorList>
    </citation>
    <scope>NUCLEOTIDE SEQUENCE [LARGE SCALE GENOMIC DNA]</scope>
    <source>
        <strain evidence="3">PWHHKU_190912</strain>
    </source>
</reference>
<feature type="domain" description="HTH CENPB-type" evidence="2">
    <location>
        <begin position="1"/>
        <end position="75"/>
    </location>
</feature>
<protein>
    <recommendedName>
        <fullName evidence="2">HTH CENPB-type domain-containing protein</fullName>
    </recommendedName>
</protein>
<organism evidence="3 4">
    <name type="scientific">Periplaneta americana</name>
    <name type="common">American cockroach</name>
    <name type="synonym">Blatta americana</name>
    <dbReference type="NCBI Taxonomy" id="6978"/>
    <lineage>
        <taxon>Eukaryota</taxon>
        <taxon>Metazoa</taxon>
        <taxon>Ecdysozoa</taxon>
        <taxon>Arthropoda</taxon>
        <taxon>Hexapoda</taxon>
        <taxon>Insecta</taxon>
        <taxon>Pterygota</taxon>
        <taxon>Neoptera</taxon>
        <taxon>Polyneoptera</taxon>
        <taxon>Dictyoptera</taxon>
        <taxon>Blattodea</taxon>
        <taxon>Blattoidea</taxon>
        <taxon>Blattidae</taxon>
        <taxon>Blattinae</taxon>
        <taxon>Periplaneta</taxon>
    </lineage>
</organism>
<evidence type="ECO:0000313" key="3">
    <source>
        <dbReference type="EMBL" id="KAJ4426575.1"/>
    </source>
</evidence>
<keyword evidence="4" id="KW-1185">Reference proteome</keyword>
<accession>A0ABQ8RY68</accession>
<dbReference type="Proteomes" id="UP001148838">
    <property type="component" value="Unassembled WGS sequence"/>
</dbReference>
<evidence type="ECO:0000256" key="1">
    <source>
        <dbReference type="ARBA" id="ARBA00023125"/>
    </source>
</evidence>
<sequence>MDHTRPILTSEEEGTLVNWIITSSRKGFSRCKEDVILCVKEFLILNERPNQFKDNTPGIRWYKAFFQRHPEISTRTSESVTSASSCV</sequence>